<reference evidence="2" key="1">
    <citation type="submission" date="2018-01" db="EMBL/GenBank/DDBJ databases">
        <title>An insight into the sialome of Amazonian anophelines.</title>
        <authorList>
            <person name="Ribeiro J.M."/>
            <person name="Scarpassa V."/>
            <person name="Calvo E."/>
        </authorList>
    </citation>
    <scope>NUCLEOTIDE SEQUENCE</scope>
    <source>
        <tissue evidence="2">Salivary glands</tissue>
    </source>
</reference>
<sequence>MFVYICIVFIVVELFTYNPLSSSFLIFRLCFSDHPFFCLFLTRFRPNNALFTVFHCSICCCHSIISRKLARAREKGRERKREGLRVIQLVCERAHP</sequence>
<keyword evidence="1" id="KW-1133">Transmembrane helix</keyword>
<feature type="transmembrane region" description="Helical" evidence="1">
    <location>
        <begin position="49"/>
        <end position="70"/>
    </location>
</feature>
<proteinExistence type="predicted"/>
<name>A0A2M3ZNT2_9DIPT</name>
<feature type="transmembrane region" description="Helical" evidence="1">
    <location>
        <begin position="7"/>
        <end position="29"/>
    </location>
</feature>
<accession>A0A2M3ZNT2</accession>
<protein>
    <submittedName>
        <fullName evidence="2">Putative secreted peptide</fullName>
    </submittedName>
</protein>
<keyword evidence="1" id="KW-0812">Transmembrane</keyword>
<evidence type="ECO:0000313" key="2">
    <source>
        <dbReference type="EMBL" id="MBW30163.1"/>
    </source>
</evidence>
<dbReference type="AlphaFoldDB" id="A0A2M3ZNT2"/>
<evidence type="ECO:0000256" key="1">
    <source>
        <dbReference type="SAM" id="Phobius"/>
    </source>
</evidence>
<keyword evidence="1" id="KW-0472">Membrane</keyword>
<dbReference type="EMBL" id="GGFM01009412">
    <property type="protein sequence ID" value="MBW30163.1"/>
    <property type="molecule type" value="Transcribed_RNA"/>
</dbReference>
<organism evidence="2">
    <name type="scientific">Anopheles braziliensis</name>
    <dbReference type="NCBI Taxonomy" id="58242"/>
    <lineage>
        <taxon>Eukaryota</taxon>
        <taxon>Metazoa</taxon>
        <taxon>Ecdysozoa</taxon>
        <taxon>Arthropoda</taxon>
        <taxon>Hexapoda</taxon>
        <taxon>Insecta</taxon>
        <taxon>Pterygota</taxon>
        <taxon>Neoptera</taxon>
        <taxon>Endopterygota</taxon>
        <taxon>Diptera</taxon>
        <taxon>Nematocera</taxon>
        <taxon>Culicoidea</taxon>
        <taxon>Culicidae</taxon>
        <taxon>Anophelinae</taxon>
        <taxon>Anopheles</taxon>
    </lineage>
</organism>